<accession>A0A4P6K6G0</accession>
<dbReference type="Proteomes" id="UP000290365">
    <property type="component" value="Chromosome"/>
</dbReference>
<dbReference type="InterPro" id="IPR011009">
    <property type="entry name" value="Kinase-like_dom_sf"/>
</dbReference>
<reference evidence="1 2" key="1">
    <citation type="submission" date="2019-01" db="EMBL/GenBank/DDBJ databases">
        <title>Ktedonosporobacter rubrisoli SCAWS-G2.</title>
        <authorList>
            <person name="Huang Y."/>
            <person name="Yan B."/>
        </authorList>
    </citation>
    <scope>NUCLEOTIDE SEQUENCE [LARGE SCALE GENOMIC DNA]</scope>
    <source>
        <strain evidence="1 2">SCAWS-G2</strain>
    </source>
</reference>
<evidence type="ECO:0000313" key="2">
    <source>
        <dbReference type="Proteomes" id="UP000290365"/>
    </source>
</evidence>
<organism evidence="1 2">
    <name type="scientific">Ktedonosporobacter rubrisoli</name>
    <dbReference type="NCBI Taxonomy" id="2509675"/>
    <lineage>
        <taxon>Bacteria</taxon>
        <taxon>Bacillati</taxon>
        <taxon>Chloroflexota</taxon>
        <taxon>Ktedonobacteria</taxon>
        <taxon>Ktedonobacterales</taxon>
        <taxon>Ktedonosporobacteraceae</taxon>
        <taxon>Ktedonosporobacter</taxon>
    </lineage>
</organism>
<dbReference type="SUPFAM" id="SSF56112">
    <property type="entry name" value="Protein kinase-like (PK-like)"/>
    <property type="match status" value="1"/>
</dbReference>
<dbReference type="KEGG" id="kbs:EPA93_47400"/>
<protein>
    <submittedName>
        <fullName evidence="1">Uncharacterized protein</fullName>
    </submittedName>
</protein>
<dbReference type="Gene3D" id="3.90.1200.10">
    <property type="match status" value="1"/>
</dbReference>
<proteinExistence type="predicted"/>
<dbReference type="EMBL" id="CP035758">
    <property type="protein sequence ID" value="QBD83186.1"/>
    <property type="molecule type" value="Genomic_DNA"/>
</dbReference>
<gene>
    <name evidence="1" type="ORF">EPA93_47400</name>
</gene>
<keyword evidence="2" id="KW-1185">Reference proteome</keyword>
<dbReference type="RefSeq" id="WP_129894252.1">
    <property type="nucleotide sequence ID" value="NZ_CP035758.1"/>
</dbReference>
<dbReference type="AlphaFoldDB" id="A0A4P6K6G0"/>
<sequence length="362" mass="40915">MMDEHELASEREQEELLDLNEVMRAFGIDAWKNLGPTDTAYSDNFGLLVDVQGQRYVLRERPEGPLGEDQGHRYVFRRYLQQQGIPIPALWPTPQGEAAAQVGEDHFELEQWSGGELFSSSDSRALDWVSFAGSMLGRIHQASQHYQGPQYKWPAEAHMGSVVQSYLNLARSRADTCELQALAVALENWADQWEAVLPSAMMSIGAVRGLPEFHIHGDYHALNLRFNSLGVAAVLGLEASRWEKRIFEVAYALFYFCALAWQPGEKLTRPLLKRGLDPLRARNFLRAYGELCPPARGEAEALTDALTLIAPIATINGPLEDLFYGPQEAEEDSMDDLLERLYWASTLPAWLRRVRHSLAEMW</sequence>
<evidence type="ECO:0000313" key="1">
    <source>
        <dbReference type="EMBL" id="QBD83186.1"/>
    </source>
</evidence>
<dbReference type="OrthoDB" id="144290at2"/>
<name>A0A4P6K6G0_KTERU</name>